<reference evidence="1" key="1">
    <citation type="submission" date="2013-08" db="EMBL/GenBank/DDBJ databases">
        <authorList>
            <person name="Mendez C."/>
            <person name="Richter M."/>
            <person name="Ferrer M."/>
            <person name="Sanchez J."/>
        </authorList>
    </citation>
    <scope>NUCLEOTIDE SEQUENCE</scope>
</reference>
<organism evidence="1">
    <name type="scientific">mine drainage metagenome</name>
    <dbReference type="NCBI Taxonomy" id="410659"/>
    <lineage>
        <taxon>unclassified sequences</taxon>
        <taxon>metagenomes</taxon>
        <taxon>ecological metagenomes</taxon>
    </lineage>
</organism>
<evidence type="ECO:0000313" key="1">
    <source>
        <dbReference type="EMBL" id="EQD28999.1"/>
    </source>
</evidence>
<reference evidence="1" key="2">
    <citation type="journal article" date="2014" name="ISME J.">
        <title>Microbial stratification in low pH oxic and suboxic macroscopic growths along an acid mine drainage.</title>
        <authorList>
            <person name="Mendez-Garcia C."/>
            <person name="Mesa V."/>
            <person name="Sprenger R.R."/>
            <person name="Richter M."/>
            <person name="Diez M.S."/>
            <person name="Solano J."/>
            <person name="Bargiela R."/>
            <person name="Golyshina O.V."/>
            <person name="Manteca A."/>
            <person name="Ramos J.L."/>
            <person name="Gallego J.R."/>
            <person name="Llorente I."/>
            <person name="Martins Dos Santos V.A."/>
            <person name="Jensen O.N."/>
            <person name="Pelaez A.I."/>
            <person name="Sanchez J."/>
            <person name="Ferrer M."/>
        </authorList>
    </citation>
    <scope>NUCLEOTIDE SEQUENCE</scope>
</reference>
<dbReference type="AlphaFoldDB" id="T0ZJT2"/>
<sequence>MRPMMEIQPGLFVPLPKSLTLDEADLLAKTPIRLYGKDGEVRFGKILGITLWDEEKERG</sequence>
<name>T0ZJT2_9ZZZZ</name>
<dbReference type="EMBL" id="AUZX01015446">
    <property type="protein sequence ID" value="EQD28999.1"/>
    <property type="molecule type" value="Genomic_DNA"/>
</dbReference>
<accession>T0ZJT2</accession>
<proteinExistence type="predicted"/>
<gene>
    <name evidence="1" type="ORF">B1A_20914</name>
</gene>
<protein>
    <submittedName>
        <fullName evidence="1">Uncharacterized protein</fullName>
    </submittedName>
</protein>
<comment type="caution">
    <text evidence="1">The sequence shown here is derived from an EMBL/GenBank/DDBJ whole genome shotgun (WGS) entry which is preliminary data.</text>
</comment>